<feature type="region of interest" description="Disordered" evidence="4">
    <location>
        <begin position="519"/>
        <end position="545"/>
    </location>
</feature>
<gene>
    <name evidence="6" type="ORF">Taro_023351</name>
</gene>
<evidence type="ECO:0000313" key="7">
    <source>
        <dbReference type="Proteomes" id="UP000652761"/>
    </source>
</evidence>
<comment type="subcellular location">
    <subcellularLocation>
        <location evidence="1">Nucleus</location>
    </subcellularLocation>
</comment>
<proteinExistence type="inferred from homology"/>
<dbReference type="Pfam" id="PF03638">
    <property type="entry name" value="TCR"/>
    <property type="match status" value="2"/>
</dbReference>
<feature type="non-terminal residue" evidence="6">
    <location>
        <position position="861"/>
    </location>
</feature>
<feature type="compositionally biased region" description="Basic and acidic residues" evidence="4">
    <location>
        <begin position="12"/>
        <end position="26"/>
    </location>
</feature>
<dbReference type="PANTHER" id="PTHR46159">
    <property type="entry name" value="PROTEIN TESMIN/TSO1-LIKE CXC 2"/>
    <property type="match status" value="1"/>
</dbReference>
<sequence length="861" mass="93416">LRGGVEGEDCGEGGRGRRGKGGDAVEPRGITPASLQLGSRRRAAAAAAAGGMDTPERGQQHGGAAVSRVEDSPVFNYISNLSPIQPVKSVHITQTFHSWNFSSIPSVFSSPHLSTQKESRLSIRYPVLDLAAAELPTDNGDDKKITSGISNVVKLSECVIDVEENCDVKCSLNEATVDPPEEGPTLPLKLNYCGSPNHNTSPCYGTKLDLKRVKGSLVNFSPSDQEEQKCSAVEIEMESMHHRGPSKEEVSAADWENLIADDSGNVFIFDSSTELEPCEEQCQRICDNDAQYFTSSLSNIPEDDIEDSQKGQPDGILGACLENSMLELNVHGDYGQEVEEQVDSEHTPQVPPTCLNKPDIDGQIEKMDEETSLCYPLGCQVNLPHRRIFRRRSLVFEVAGTNMLSDSKDTSSCSFPVDSKSTSGGKQQASKPGLGPRPHVLPSIGLHLNSLATTPKEMILTEDNVSSGRQLMSISCSAGTFASLSAVQNHTSNSLVPENTTFEGSELQDLPAMSNSFQTPATESEELNHSSDKKKKGKPENAGENEACKRCNCKKSKCLKLYCECFAAGVYCVEPCACQGCLNKPIHEDTVLATRKQIESRNPLAFAPKVIRTSVPAAEIGDDANKTPASARHKRGCNCKKSSCLKKYCECYQGGVGCSISCRCEGCKNTFGKRDGIMLIGNEEIEHEDEQLEVGEKDDDKEAELQNDPDVQKDEKHFLDDILPISPSFQICRPSARIPFFSNGKPPRSSVLTIGSSPLLNTCQSLKKTGITKSRFEKHFQLVPDDETPEILRGPTSPINGVKAASPNRKRVSPPHHDIGLSPGRKCGRKLILRSIPSFPSLTGDAISDLPVNYAKSSLNS</sequence>
<name>A0A843V3L4_COLES</name>
<feature type="region of interest" description="Disordered" evidence="4">
    <location>
        <begin position="1"/>
        <end position="66"/>
    </location>
</feature>
<feature type="region of interest" description="Disordered" evidence="4">
    <location>
        <begin position="406"/>
        <end position="438"/>
    </location>
</feature>
<dbReference type="InterPro" id="IPR044522">
    <property type="entry name" value="TSO1-like"/>
</dbReference>
<keyword evidence="7" id="KW-1185">Reference proteome</keyword>
<protein>
    <recommendedName>
        <fullName evidence="5">CRC domain-containing protein</fullName>
    </recommendedName>
</protein>
<dbReference type="Proteomes" id="UP000652761">
    <property type="component" value="Unassembled WGS sequence"/>
</dbReference>
<dbReference type="SMART" id="SM01114">
    <property type="entry name" value="CXC"/>
    <property type="match status" value="2"/>
</dbReference>
<evidence type="ECO:0000256" key="1">
    <source>
        <dbReference type="ARBA" id="ARBA00004123"/>
    </source>
</evidence>
<feature type="compositionally biased region" description="Polar residues" evidence="4">
    <location>
        <begin position="406"/>
        <end position="430"/>
    </location>
</feature>
<dbReference type="OrthoDB" id="6283463at2759"/>
<comment type="similarity">
    <text evidence="2">Belongs to the lin-54 family.</text>
</comment>
<evidence type="ECO:0000313" key="6">
    <source>
        <dbReference type="EMBL" id="MQL90751.1"/>
    </source>
</evidence>
<evidence type="ECO:0000256" key="2">
    <source>
        <dbReference type="ARBA" id="ARBA00007267"/>
    </source>
</evidence>
<dbReference type="PROSITE" id="PS51634">
    <property type="entry name" value="CRC"/>
    <property type="match status" value="1"/>
</dbReference>
<dbReference type="GO" id="GO:0005634">
    <property type="term" value="C:nucleus"/>
    <property type="evidence" value="ECO:0007669"/>
    <property type="project" value="UniProtKB-SubCell"/>
</dbReference>
<reference evidence="6" key="1">
    <citation type="submission" date="2017-07" db="EMBL/GenBank/DDBJ databases">
        <title>Taro Niue Genome Assembly and Annotation.</title>
        <authorList>
            <person name="Atibalentja N."/>
            <person name="Keating K."/>
            <person name="Fields C.J."/>
        </authorList>
    </citation>
    <scope>NUCLEOTIDE SEQUENCE</scope>
    <source>
        <strain evidence="6">Niue_2</strain>
        <tissue evidence="6">Leaf</tissue>
    </source>
</reference>
<dbReference type="InterPro" id="IPR005172">
    <property type="entry name" value="CRC"/>
</dbReference>
<comment type="caution">
    <text evidence="6">The sequence shown here is derived from an EMBL/GenBank/DDBJ whole genome shotgun (WGS) entry which is preliminary data.</text>
</comment>
<dbReference type="PANTHER" id="PTHR46159:SF12">
    <property type="entry name" value="PROTEIN TESMIN_TSO1-LIKE CXC 3-RELATED"/>
    <property type="match status" value="1"/>
</dbReference>
<feature type="region of interest" description="Disordered" evidence="4">
    <location>
        <begin position="787"/>
        <end position="824"/>
    </location>
</feature>
<dbReference type="AlphaFoldDB" id="A0A843V3L4"/>
<evidence type="ECO:0000256" key="4">
    <source>
        <dbReference type="SAM" id="MobiDB-lite"/>
    </source>
</evidence>
<evidence type="ECO:0000259" key="5">
    <source>
        <dbReference type="PROSITE" id="PS51634"/>
    </source>
</evidence>
<accession>A0A843V3L4</accession>
<feature type="compositionally biased region" description="Acidic residues" evidence="4">
    <location>
        <begin position="1"/>
        <end position="11"/>
    </location>
</feature>
<feature type="domain" description="CRC" evidence="5">
    <location>
        <begin position="547"/>
        <end position="672"/>
    </location>
</feature>
<dbReference type="InterPro" id="IPR033467">
    <property type="entry name" value="Tesmin/TSO1-like_CXC"/>
</dbReference>
<evidence type="ECO:0000256" key="3">
    <source>
        <dbReference type="ARBA" id="ARBA00023242"/>
    </source>
</evidence>
<dbReference type="EMBL" id="NMUH01001270">
    <property type="protein sequence ID" value="MQL90751.1"/>
    <property type="molecule type" value="Genomic_DNA"/>
</dbReference>
<dbReference type="GO" id="GO:0003700">
    <property type="term" value="F:DNA-binding transcription factor activity"/>
    <property type="evidence" value="ECO:0007669"/>
    <property type="project" value="InterPro"/>
</dbReference>
<organism evidence="6 7">
    <name type="scientific">Colocasia esculenta</name>
    <name type="common">Wild taro</name>
    <name type="synonym">Arum esculentum</name>
    <dbReference type="NCBI Taxonomy" id="4460"/>
    <lineage>
        <taxon>Eukaryota</taxon>
        <taxon>Viridiplantae</taxon>
        <taxon>Streptophyta</taxon>
        <taxon>Embryophyta</taxon>
        <taxon>Tracheophyta</taxon>
        <taxon>Spermatophyta</taxon>
        <taxon>Magnoliopsida</taxon>
        <taxon>Liliopsida</taxon>
        <taxon>Araceae</taxon>
        <taxon>Aroideae</taxon>
        <taxon>Colocasieae</taxon>
        <taxon>Colocasia</taxon>
    </lineage>
</organism>
<keyword evidence="3" id="KW-0539">Nucleus</keyword>